<comment type="caution">
    <text evidence="2">The sequence shown here is derived from an EMBL/GenBank/DDBJ whole genome shotgun (WGS) entry which is preliminary data.</text>
</comment>
<dbReference type="GO" id="GO:0015074">
    <property type="term" value="P:DNA integration"/>
    <property type="evidence" value="ECO:0007669"/>
    <property type="project" value="InterPro"/>
</dbReference>
<dbReference type="EMBL" id="QPFP01000222">
    <property type="protein sequence ID" value="TEB18844.1"/>
    <property type="molecule type" value="Genomic_DNA"/>
</dbReference>
<dbReference type="InterPro" id="IPR052925">
    <property type="entry name" value="Phage_Integrase-like_Recomb"/>
</dbReference>
<reference evidence="2 3" key="1">
    <citation type="journal article" date="2019" name="Nat. Ecol. Evol.">
        <title>Megaphylogeny resolves global patterns of mushroom evolution.</title>
        <authorList>
            <person name="Varga T."/>
            <person name="Krizsan K."/>
            <person name="Foldi C."/>
            <person name="Dima B."/>
            <person name="Sanchez-Garcia M."/>
            <person name="Sanchez-Ramirez S."/>
            <person name="Szollosi G.J."/>
            <person name="Szarkandi J.G."/>
            <person name="Papp V."/>
            <person name="Albert L."/>
            <person name="Andreopoulos W."/>
            <person name="Angelini C."/>
            <person name="Antonin V."/>
            <person name="Barry K.W."/>
            <person name="Bougher N.L."/>
            <person name="Buchanan P."/>
            <person name="Buyck B."/>
            <person name="Bense V."/>
            <person name="Catcheside P."/>
            <person name="Chovatia M."/>
            <person name="Cooper J."/>
            <person name="Damon W."/>
            <person name="Desjardin D."/>
            <person name="Finy P."/>
            <person name="Geml J."/>
            <person name="Haridas S."/>
            <person name="Hughes K."/>
            <person name="Justo A."/>
            <person name="Karasinski D."/>
            <person name="Kautmanova I."/>
            <person name="Kiss B."/>
            <person name="Kocsube S."/>
            <person name="Kotiranta H."/>
            <person name="LaButti K.M."/>
            <person name="Lechner B.E."/>
            <person name="Liimatainen K."/>
            <person name="Lipzen A."/>
            <person name="Lukacs Z."/>
            <person name="Mihaltcheva S."/>
            <person name="Morgado L.N."/>
            <person name="Niskanen T."/>
            <person name="Noordeloos M.E."/>
            <person name="Ohm R.A."/>
            <person name="Ortiz-Santana B."/>
            <person name="Ovrebo C."/>
            <person name="Racz N."/>
            <person name="Riley R."/>
            <person name="Savchenko A."/>
            <person name="Shiryaev A."/>
            <person name="Soop K."/>
            <person name="Spirin V."/>
            <person name="Szebenyi C."/>
            <person name="Tomsovsky M."/>
            <person name="Tulloss R.E."/>
            <person name="Uehling J."/>
            <person name="Grigoriev I.V."/>
            <person name="Vagvolgyi C."/>
            <person name="Papp T."/>
            <person name="Martin F.M."/>
            <person name="Miettinen O."/>
            <person name="Hibbett D.S."/>
            <person name="Nagy L.G."/>
        </authorList>
    </citation>
    <scope>NUCLEOTIDE SEQUENCE [LARGE SCALE GENOMIC DNA]</scope>
    <source>
        <strain evidence="2 3">FP101781</strain>
    </source>
</reference>
<sequence>MLDGSARPTGYKPPATYSHAQKMRAAMTYMFGAVIGLGLANWHSVDTADGSVLMRGNPSVSQGVSSFMMSLRRRKTQYGESTQSARAVGALDVMMELYDYNNDSSKWPTSGLHAWAGTNERLGLHVVYTFAFLLLLRSDEVLKLRFEHITLGEEDGLAYIKVVLPFRKTEKFGEIKPFVVWELDESEAHLCPVRAFGHYIHATRITSGYLFHPFMTGDRISANDVALTSESFLEKFRNNLVDIGLDPTCYGTHSFRRGGCQYLSSHRRWTFRRLCEWGGWSMAFSNLTIVKYLINWNDTPTEKREDFFHPRRQVTYKCFVCGRTCNCA</sequence>
<evidence type="ECO:0000313" key="3">
    <source>
        <dbReference type="Proteomes" id="UP000298030"/>
    </source>
</evidence>
<dbReference type="OrthoDB" id="3163890at2759"/>
<evidence type="ECO:0000256" key="1">
    <source>
        <dbReference type="ARBA" id="ARBA00023172"/>
    </source>
</evidence>
<dbReference type="PANTHER" id="PTHR34605:SF4">
    <property type="entry name" value="DNA ADENINE METHYLTRANSFERASE"/>
    <property type="match status" value="1"/>
</dbReference>
<proteinExistence type="predicted"/>
<dbReference type="GO" id="GO:0003677">
    <property type="term" value="F:DNA binding"/>
    <property type="evidence" value="ECO:0007669"/>
    <property type="project" value="InterPro"/>
</dbReference>
<evidence type="ECO:0000313" key="2">
    <source>
        <dbReference type="EMBL" id="TEB18844.1"/>
    </source>
</evidence>
<dbReference type="Proteomes" id="UP000298030">
    <property type="component" value="Unassembled WGS sequence"/>
</dbReference>
<keyword evidence="1" id="KW-0233">DNA recombination</keyword>
<keyword evidence="3" id="KW-1185">Reference proteome</keyword>
<organism evidence="2 3">
    <name type="scientific">Coprinellus micaceus</name>
    <name type="common">Glistening ink-cap mushroom</name>
    <name type="synonym">Coprinus micaceus</name>
    <dbReference type="NCBI Taxonomy" id="71717"/>
    <lineage>
        <taxon>Eukaryota</taxon>
        <taxon>Fungi</taxon>
        <taxon>Dikarya</taxon>
        <taxon>Basidiomycota</taxon>
        <taxon>Agaricomycotina</taxon>
        <taxon>Agaricomycetes</taxon>
        <taxon>Agaricomycetidae</taxon>
        <taxon>Agaricales</taxon>
        <taxon>Agaricineae</taxon>
        <taxon>Psathyrellaceae</taxon>
        <taxon>Coprinellus</taxon>
    </lineage>
</organism>
<dbReference type="Gene3D" id="1.10.443.10">
    <property type="entry name" value="Intergrase catalytic core"/>
    <property type="match status" value="1"/>
</dbReference>
<dbReference type="InterPro" id="IPR011010">
    <property type="entry name" value="DNA_brk_join_enz"/>
</dbReference>
<name>A0A4Y7SBS3_COPMI</name>
<accession>A0A4Y7SBS3</accession>
<dbReference type="AlphaFoldDB" id="A0A4Y7SBS3"/>
<gene>
    <name evidence="2" type="ORF">FA13DRAFT_1647819</name>
</gene>
<dbReference type="GO" id="GO:0006310">
    <property type="term" value="P:DNA recombination"/>
    <property type="evidence" value="ECO:0007669"/>
    <property type="project" value="UniProtKB-KW"/>
</dbReference>
<protein>
    <recommendedName>
        <fullName evidence="4">DNA breaking-rejoining enzyme</fullName>
    </recommendedName>
</protein>
<dbReference type="InterPro" id="IPR013762">
    <property type="entry name" value="Integrase-like_cat_sf"/>
</dbReference>
<evidence type="ECO:0008006" key="4">
    <source>
        <dbReference type="Google" id="ProtNLM"/>
    </source>
</evidence>
<dbReference type="SUPFAM" id="SSF56349">
    <property type="entry name" value="DNA breaking-rejoining enzymes"/>
    <property type="match status" value="1"/>
</dbReference>
<dbReference type="PANTHER" id="PTHR34605">
    <property type="entry name" value="PHAGE_INTEGRASE DOMAIN-CONTAINING PROTEIN"/>
    <property type="match status" value="1"/>
</dbReference>